<proteinExistence type="predicted"/>
<name>A0ACC3IWC2_EUCGR</name>
<organism evidence="1 2">
    <name type="scientific">Eucalyptus grandis</name>
    <name type="common">Flooded gum</name>
    <dbReference type="NCBI Taxonomy" id="71139"/>
    <lineage>
        <taxon>Eukaryota</taxon>
        <taxon>Viridiplantae</taxon>
        <taxon>Streptophyta</taxon>
        <taxon>Embryophyta</taxon>
        <taxon>Tracheophyta</taxon>
        <taxon>Spermatophyta</taxon>
        <taxon>Magnoliopsida</taxon>
        <taxon>eudicotyledons</taxon>
        <taxon>Gunneridae</taxon>
        <taxon>Pentapetalae</taxon>
        <taxon>rosids</taxon>
        <taxon>malvids</taxon>
        <taxon>Myrtales</taxon>
        <taxon>Myrtaceae</taxon>
        <taxon>Myrtoideae</taxon>
        <taxon>Eucalypteae</taxon>
        <taxon>Eucalyptus</taxon>
    </lineage>
</organism>
<sequence>MAESLLFNIADNVLGKIASPALQEAVAIYSVKNQIRELRETLTAIKAVLSDAEALQAKSNNLQVWLDLLQRVFYDAEDVLDDLECEALRKQVISHHGSVKGKVRCFFSLSNPLMFRAKINHKIKEIQERLSKICTEKDQLNLNMRIADNGAVHTDIDKENIIEVLMRPYNRNLSVFPIIGIGGMGKTTLTKLVYNDGIIKDATHQNLSNLDIRQSQTFLQDIIKDKKFLLVLNDVWSNDRNRWKEVRNMLTGGASESKIIVTTHSAEVASIMGTDLVYNLKGLSHEHCMNLFKKWAFDKKEKRAHPNLLEIGNDIVKKSQGVPLLVKTLRSLLYSKDDDGHWKYVRDSETWKSSNEGLALARSWMALGLISSKREKLALEDVGIEYVKELWKRSLIQEVKERGAELLFKVHDSVHSLATSVAQNDFSIVRLNTSEISKGVQHISFYSTLLEGISNVNGVPPFLRKPTSKRPRVIYFQYQVNDGVITREFARTCISKCNLLRYLDFSYSNFEELPRSTTNLKQLRSLSLYGNKLLKKFPSTICDLLLELSLIGCLELGNLPKNMKKLVSPRYRYNTTKQKSLQENGIQYLEGLNECTNLQLLFEVMELLRCLEGSAYTLESFLVYDCLSLTNVPEWLPNHTCLRLIYLIRCPNLLSVKQRIRSLTSL</sequence>
<accession>A0ACC3IWC2</accession>
<dbReference type="EMBL" id="CM064445">
    <property type="protein sequence ID" value="KAK3405630.1"/>
    <property type="molecule type" value="Genomic_DNA"/>
</dbReference>
<gene>
    <name evidence="1" type="ORF">EUGRSUZ_K01861</name>
</gene>
<evidence type="ECO:0000313" key="2">
    <source>
        <dbReference type="Proteomes" id="UP000030711"/>
    </source>
</evidence>
<dbReference type="Proteomes" id="UP000030711">
    <property type="component" value="Chromosome 11"/>
</dbReference>
<evidence type="ECO:0000313" key="1">
    <source>
        <dbReference type="EMBL" id="KAK3405630.1"/>
    </source>
</evidence>
<comment type="caution">
    <text evidence="1">The sequence shown here is derived from an EMBL/GenBank/DDBJ whole genome shotgun (WGS) entry which is preliminary data.</text>
</comment>
<protein>
    <submittedName>
        <fullName evidence="1">Uncharacterized protein</fullName>
    </submittedName>
</protein>
<reference evidence="1 2" key="1">
    <citation type="journal article" date="2014" name="Nature">
        <title>The genome of Eucalyptus grandis.</title>
        <authorList>
            <person name="Myburg A.A."/>
            <person name="Grattapaglia D."/>
            <person name="Tuskan G.A."/>
            <person name="Hellsten U."/>
            <person name="Hayes R.D."/>
            <person name="Grimwood J."/>
            <person name="Jenkins J."/>
            <person name="Lindquist E."/>
            <person name="Tice H."/>
            <person name="Bauer D."/>
            <person name="Goodstein D.M."/>
            <person name="Dubchak I."/>
            <person name="Poliakov A."/>
            <person name="Mizrachi E."/>
            <person name="Kullan A.R."/>
            <person name="Hussey S.G."/>
            <person name="Pinard D."/>
            <person name="van der Merwe K."/>
            <person name="Singh P."/>
            <person name="van Jaarsveld I."/>
            <person name="Silva-Junior O.B."/>
            <person name="Togawa R.C."/>
            <person name="Pappas M.R."/>
            <person name="Faria D.A."/>
            <person name="Sansaloni C.P."/>
            <person name="Petroli C.D."/>
            <person name="Yang X."/>
            <person name="Ranjan P."/>
            <person name="Tschaplinski T.J."/>
            <person name="Ye C.Y."/>
            <person name="Li T."/>
            <person name="Sterck L."/>
            <person name="Vanneste K."/>
            <person name="Murat F."/>
            <person name="Soler M."/>
            <person name="Clemente H.S."/>
            <person name="Saidi N."/>
            <person name="Cassan-Wang H."/>
            <person name="Dunand C."/>
            <person name="Hefer C.A."/>
            <person name="Bornberg-Bauer E."/>
            <person name="Kersting A.R."/>
            <person name="Vining K."/>
            <person name="Amarasinghe V."/>
            <person name="Ranik M."/>
            <person name="Naithani S."/>
            <person name="Elser J."/>
            <person name="Boyd A.E."/>
            <person name="Liston A."/>
            <person name="Spatafora J.W."/>
            <person name="Dharmwardhana P."/>
            <person name="Raja R."/>
            <person name="Sullivan C."/>
            <person name="Romanel E."/>
            <person name="Alves-Ferreira M."/>
            <person name="Kulheim C."/>
            <person name="Foley W."/>
            <person name="Carocha V."/>
            <person name="Paiva J."/>
            <person name="Kudrna D."/>
            <person name="Brommonschenkel S.H."/>
            <person name="Pasquali G."/>
            <person name="Byrne M."/>
            <person name="Rigault P."/>
            <person name="Tibbits J."/>
            <person name="Spokevicius A."/>
            <person name="Jones R.C."/>
            <person name="Steane D.A."/>
            <person name="Vaillancourt R.E."/>
            <person name="Potts B.M."/>
            <person name="Joubert F."/>
            <person name="Barry K."/>
            <person name="Pappas G.J."/>
            <person name="Strauss S.H."/>
            <person name="Jaiswal P."/>
            <person name="Grima-Pettenati J."/>
            <person name="Salse J."/>
            <person name="Van de Peer Y."/>
            <person name="Rokhsar D.S."/>
            <person name="Schmutz J."/>
        </authorList>
    </citation>
    <scope>NUCLEOTIDE SEQUENCE [LARGE SCALE GENOMIC DNA]</scope>
    <source>
        <strain evidence="2">cv. BRASUZ1</strain>
        <tissue evidence="1">Leaf extractions</tissue>
    </source>
</reference>
<keyword evidence="2" id="KW-1185">Reference proteome</keyword>